<protein>
    <submittedName>
        <fullName evidence="2">Uncharacterized protein</fullName>
    </submittedName>
</protein>
<feature type="region of interest" description="Disordered" evidence="1">
    <location>
        <begin position="92"/>
        <end position="112"/>
    </location>
</feature>
<dbReference type="AlphaFoldDB" id="A0A814R4R8"/>
<gene>
    <name evidence="2" type="ORF">OXX778_LOCUS22381</name>
</gene>
<proteinExistence type="predicted"/>
<feature type="compositionally biased region" description="Acidic residues" evidence="1">
    <location>
        <begin position="96"/>
        <end position="112"/>
    </location>
</feature>
<name>A0A814R4R8_9BILA</name>
<evidence type="ECO:0000313" key="3">
    <source>
        <dbReference type="Proteomes" id="UP000663879"/>
    </source>
</evidence>
<evidence type="ECO:0000256" key="1">
    <source>
        <dbReference type="SAM" id="MobiDB-lite"/>
    </source>
</evidence>
<organism evidence="2 3">
    <name type="scientific">Brachionus calyciflorus</name>
    <dbReference type="NCBI Taxonomy" id="104777"/>
    <lineage>
        <taxon>Eukaryota</taxon>
        <taxon>Metazoa</taxon>
        <taxon>Spiralia</taxon>
        <taxon>Gnathifera</taxon>
        <taxon>Rotifera</taxon>
        <taxon>Eurotatoria</taxon>
        <taxon>Monogononta</taxon>
        <taxon>Pseudotrocha</taxon>
        <taxon>Ploima</taxon>
        <taxon>Brachionidae</taxon>
        <taxon>Brachionus</taxon>
    </lineage>
</organism>
<dbReference type="EMBL" id="CAJNOC010009425">
    <property type="protein sequence ID" value="CAF1128840.1"/>
    <property type="molecule type" value="Genomic_DNA"/>
</dbReference>
<keyword evidence="3" id="KW-1185">Reference proteome</keyword>
<dbReference type="OrthoDB" id="125347at2759"/>
<sequence>MLNSAWDQEVNPSVISNCFRHFGFFSAVLCRPEPIEYNEKIVESEINSLSLEFSSHFLDSNFEIFVKIDKKLSTYNNLEEVLPTSSNLELLNTTEVESEDDEVEQEIELEKK</sequence>
<dbReference type="Proteomes" id="UP000663879">
    <property type="component" value="Unassembled WGS sequence"/>
</dbReference>
<reference evidence="2" key="1">
    <citation type="submission" date="2021-02" db="EMBL/GenBank/DDBJ databases">
        <authorList>
            <person name="Nowell W R."/>
        </authorList>
    </citation>
    <scope>NUCLEOTIDE SEQUENCE</scope>
    <source>
        <strain evidence="2">Ploen Becks lab</strain>
    </source>
</reference>
<comment type="caution">
    <text evidence="2">The sequence shown here is derived from an EMBL/GenBank/DDBJ whole genome shotgun (WGS) entry which is preliminary data.</text>
</comment>
<accession>A0A814R4R8</accession>
<evidence type="ECO:0000313" key="2">
    <source>
        <dbReference type="EMBL" id="CAF1128840.1"/>
    </source>
</evidence>